<feature type="compositionally biased region" description="Basic and acidic residues" evidence="1">
    <location>
        <begin position="328"/>
        <end position="350"/>
    </location>
</feature>
<reference evidence="2" key="1">
    <citation type="submission" date="2020-02" db="EMBL/GenBank/DDBJ databases">
        <authorList>
            <person name="Meier V. D."/>
        </authorList>
    </citation>
    <scope>NUCLEOTIDE SEQUENCE</scope>
    <source>
        <strain evidence="2">AVDCRST_MAG67</strain>
    </source>
</reference>
<feature type="compositionally biased region" description="Basic residues" evidence="1">
    <location>
        <begin position="148"/>
        <end position="161"/>
    </location>
</feature>
<feature type="compositionally biased region" description="Basic and acidic residues" evidence="1">
    <location>
        <begin position="25"/>
        <end position="36"/>
    </location>
</feature>
<feature type="compositionally biased region" description="Basic and acidic residues" evidence="1">
    <location>
        <begin position="548"/>
        <end position="557"/>
    </location>
</feature>
<accession>A0A6J4TII7</accession>
<dbReference type="EMBL" id="CADCVQ010000148">
    <property type="protein sequence ID" value="CAA9523414.1"/>
    <property type="molecule type" value="Genomic_DNA"/>
</dbReference>
<proteinExistence type="predicted"/>
<feature type="compositionally biased region" description="Basic and acidic residues" evidence="1">
    <location>
        <begin position="424"/>
        <end position="437"/>
    </location>
</feature>
<evidence type="ECO:0000256" key="1">
    <source>
        <dbReference type="SAM" id="MobiDB-lite"/>
    </source>
</evidence>
<gene>
    <name evidence="2" type="ORF">AVDCRST_MAG67-3864</name>
</gene>
<sequence length="602" mass="66245">EPERRRPPDRAPHRQRRAPHLWLPGRRDQRDHGRPEPRRRRHRRRRAAGVRAGPSRGDGGLHGVRAREVLRRGRSLPGDVGARCDPPAQRPLRRQARSPAGGGDRRPAGAQRAGRQLPAGGRPRLAVQGRRPRVRAHGDRPDADPPPRRSRRADRARRAHRHLPDRAQRPAGAGRGGAGAPGARDGPLGRRLQRVLAAAERRRAAPGGGGARRGPARRDPRRRGGAGRDRRGHRDRRAARRGHREGAARQGRGARRRAVRHRLDRPAGHEAQLGPDGGLRHPADGRLELSVCGVPARGGPGARGADRHRRADDRHPLPDGGQPRRRQRADAARADRAGEAQDRPHVARDRRDRRRGLVEGARGAGDERRRPDQPAARLLGAELAPARELHPVGRLRLGRELVRPRPEAAARHEGVGIGHAGVDGLRRSVRDRREVRPSRSRRDRVGRRRRDADERHQRAHHDRQVLAALERPAPDRPGAQQPRPQPGHLGAARDGGRPEVRRLPEPARLPLRALCRTGGPARDPRRAARGRGGGVGRRAGGRSSRRAGCPDRPRDRGAAAAHHLRAGTVAGRRAARRRPGRPADHQAQPAREDARAPAAPLL</sequence>
<feature type="compositionally biased region" description="Basic and acidic residues" evidence="1">
    <location>
        <begin position="136"/>
        <end position="147"/>
    </location>
</feature>
<feature type="non-terminal residue" evidence="2">
    <location>
        <position position="1"/>
    </location>
</feature>
<feature type="compositionally biased region" description="Low complexity" evidence="1">
    <location>
        <begin position="181"/>
        <end position="198"/>
    </location>
</feature>
<name>A0A6J4TII7_9ACTN</name>
<feature type="compositionally biased region" description="Basic residues" evidence="1">
    <location>
        <begin position="37"/>
        <end position="48"/>
    </location>
</feature>
<feature type="compositionally biased region" description="Low complexity" evidence="1">
    <location>
        <begin position="506"/>
        <end position="521"/>
    </location>
</feature>
<feature type="region of interest" description="Disordered" evidence="1">
    <location>
        <begin position="407"/>
        <end position="602"/>
    </location>
</feature>
<dbReference type="AlphaFoldDB" id="A0A6J4TII7"/>
<feature type="compositionally biased region" description="Basic residues" evidence="1">
    <location>
        <begin position="438"/>
        <end position="449"/>
    </location>
</feature>
<feature type="compositionally biased region" description="Basic and acidic residues" evidence="1">
    <location>
        <begin position="1"/>
        <end position="12"/>
    </location>
</feature>
<feature type="compositionally biased region" description="Low complexity" evidence="1">
    <location>
        <begin position="558"/>
        <end position="572"/>
    </location>
</feature>
<feature type="compositionally biased region" description="Basic and acidic residues" evidence="1">
    <location>
        <begin position="278"/>
        <end position="287"/>
    </location>
</feature>
<evidence type="ECO:0000313" key="2">
    <source>
        <dbReference type="EMBL" id="CAA9523414.1"/>
    </source>
</evidence>
<feature type="compositionally biased region" description="Basic residues" evidence="1">
    <location>
        <begin position="252"/>
        <end position="263"/>
    </location>
</feature>
<protein>
    <submittedName>
        <fullName evidence="2">Thiamine pyrophosphate-requiring protein PA2108</fullName>
    </submittedName>
</protein>
<organism evidence="2">
    <name type="scientific">uncultured Solirubrobacteraceae bacterium</name>
    <dbReference type="NCBI Taxonomy" id="1162706"/>
    <lineage>
        <taxon>Bacteria</taxon>
        <taxon>Bacillati</taxon>
        <taxon>Actinomycetota</taxon>
        <taxon>Thermoleophilia</taxon>
        <taxon>Solirubrobacterales</taxon>
        <taxon>Solirubrobacteraceae</taxon>
        <taxon>environmental samples</taxon>
    </lineage>
</organism>
<feature type="compositionally biased region" description="Basic residues" evidence="1">
    <location>
        <begin position="219"/>
        <end position="243"/>
    </location>
</feature>
<feature type="non-terminal residue" evidence="2">
    <location>
        <position position="602"/>
    </location>
</feature>
<feature type="compositionally biased region" description="Basic and acidic residues" evidence="1">
    <location>
        <begin position="494"/>
        <end position="505"/>
    </location>
</feature>
<feature type="region of interest" description="Disordered" evidence="1">
    <location>
        <begin position="1"/>
        <end position="382"/>
    </location>
</feature>